<dbReference type="EMBL" id="LCRD01000032">
    <property type="protein sequence ID" value="KKW29827.1"/>
    <property type="molecule type" value="Genomic_DNA"/>
</dbReference>
<evidence type="ECO:0000313" key="3">
    <source>
        <dbReference type="Proteomes" id="UP000034846"/>
    </source>
</evidence>
<dbReference type="Proteomes" id="UP000034846">
    <property type="component" value="Unassembled WGS sequence"/>
</dbReference>
<protein>
    <submittedName>
        <fullName evidence="2">Uncharacterized protein</fullName>
    </submittedName>
</protein>
<comment type="caution">
    <text evidence="2">The sequence shown here is derived from an EMBL/GenBank/DDBJ whole genome shotgun (WGS) entry which is preliminary data.</text>
</comment>
<evidence type="ECO:0000256" key="1">
    <source>
        <dbReference type="SAM" id="MobiDB-lite"/>
    </source>
</evidence>
<evidence type="ECO:0000313" key="2">
    <source>
        <dbReference type="EMBL" id="KKW29827.1"/>
    </source>
</evidence>
<feature type="compositionally biased region" description="Polar residues" evidence="1">
    <location>
        <begin position="221"/>
        <end position="230"/>
    </location>
</feature>
<proteinExistence type="predicted"/>
<name>A0A0G1ZNV2_9BACT</name>
<gene>
    <name evidence="2" type="ORF">UY72_C0032G0003</name>
</gene>
<organism evidence="2 3">
    <name type="scientific">Candidatus Uhrbacteria bacterium GW2011_GWD2_52_7</name>
    <dbReference type="NCBI Taxonomy" id="1618989"/>
    <lineage>
        <taxon>Bacteria</taxon>
        <taxon>Candidatus Uhriibacteriota</taxon>
    </lineage>
</organism>
<feature type="region of interest" description="Disordered" evidence="1">
    <location>
        <begin position="150"/>
        <end position="230"/>
    </location>
</feature>
<accession>A0A0G1ZNV2</accession>
<dbReference type="AlphaFoldDB" id="A0A0G1ZNV2"/>
<sequence>MSTALVRLSSPPVAPPTTVFAEFYAKVVHMLDAGTATSTSGAVVWTAQIVNTMLRDGAWPLVLAASTVIGKQPVTNDDVMNVLGRLDRVLSVGIPLHYGSVDAAVRAFVDVLAVIDRALAFGLRPGMTLSPDAWRMTATVSSTVPIRTAPRTGRAAERGSCPDFLGKDGRPSPGFTGGADRHLRKREQRTMKVSCRRSGPCPRLRYPQCRRSRAWPAPTSRPAQQGSVVD</sequence>
<reference evidence="2 3" key="1">
    <citation type="journal article" date="2015" name="Nature">
        <title>rRNA introns, odd ribosomes, and small enigmatic genomes across a large radiation of phyla.</title>
        <authorList>
            <person name="Brown C.T."/>
            <person name="Hug L.A."/>
            <person name="Thomas B.C."/>
            <person name="Sharon I."/>
            <person name="Castelle C.J."/>
            <person name="Singh A."/>
            <person name="Wilkins M.J."/>
            <person name="Williams K.H."/>
            <person name="Banfield J.F."/>
        </authorList>
    </citation>
    <scope>NUCLEOTIDE SEQUENCE [LARGE SCALE GENOMIC DNA]</scope>
</reference>